<dbReference type="GO" id="GO:0030246">
    <property type="term" value="F:carbohydrate binding"/>
    <property type="evidence" value="ECO:0007669"/>
    <property type="project" value="UniProtKB-KW"/>
</dbReference>
<protein>
    <submittedName>
        <fullName evidence="2">Ricin-type beta-trefoil lectin domain protein</fullName>
    </submittedName>
</protein>
<feature type="compositionally biased region" description="Gly residues" evidence="1">
    <location>
        <begin position="9"/>
        <end position="24"/>
    </location>
</feature>
<dbReference type="Proteomes" id="UP000263094">
    <property type="component" value="Unassembled WGS sequence"/>
</dbReference>
<name>A0A372LZI6_9ACTN</name>
<feature type="region of interest" description="Disordered" evidence="1">
    <location>
        <begin position="1"/>
        <end position="27"/>
    </location>
</feature>
<evidence type="ECO:0000313" key="3">
    <source>
        <dbReference type="Proteomes" id="UP000263094"/>
    </source>
</evidence>
<organism evidence="2 3">
    <name type="scientific">Streptomyces triticagri</name>
    <dbReference type="NCBI Taxonomy" id="2293568"/>
    <lineage>
        <taxon>Bacteria</taxon>
        <taxon>Bacillati</taxon>
        <taxon>Actinomycetota</taxon>
        <taxon>Actinomycetes</taxon>
        <taxon>Kitasatosporales</taxon>
        <taxon>Streptomycetaceae</taxon>
        <taxon>Streptomyces</taxon>
    </lineage>
</organism>
<accession>A0A372LZI6</accession>
<keyword evidence="3" id="KW-1185">Reference proteome</keyword>
<gene>
    <name evidence="2" type="ORF">DY218_26030</name>
</gene>
<dbReference type="AlphaFoldDB" id="A0A372LZI6"/>
<reference evidence="2 3" key="1">
    <citation type="submission" date="2018-08" db="EMBL/GenBank/DDBJ databases">
        <title>Isolation, diversity and antifungal activity of Actinobacteria from wheat.</title>
        <authorList>
            <person name="Han C."/>
        </authorList>
    </citation>
    <scope>NUCLEOTIDE SEQUENCE [LARGE SCALE GENOMIC DNA]</scope>
    <source>
        <strain evidence="2 3">NEAU-YY421</strain>
    </source>
</reference>
<evidence type="ECO:0000256" key="1">
    <source>
        <dbReference type="SAM" id="MobiDB-lite"/>
    </source>
</evidence>
<feature type="compositionally biased region" description="Low complexity" evidence="1">
    <location>
        <begin position="288"/>
        <end position="304"/>
    </location>
</feature>
<feature type="non-terminal residue" evidence="2">
    <location>
        <position position="304"/>
    </location>
</feature>
<dbReference type="EMBL" id="QUAK01000178">
    <property type="protein sequence ID" value="RFU83780.1"/>
    <property type="molecule type" value="Genomic_DNA"/>
</dbReference>
<evidence type="ECO:0000313" key="2">
    <source>
        <dbReference type="EMBL" id="RFU83780.1"/>
    </source>
</evidence>
<feature type="region of interest" description="Disordered" evidence="1">
    <location>
        <begin position="275"/>
        <end position="304"/>
    </location>
</feature>
<comment type="caution">
    <text evidence="2">The sequence shown here is derived from an EMBL/GenBank/DDBJ whole genome shotgun (WGS) entry which is preliminary data.</text>
</comment>
<sequence length="304" mass="31790">MSRHSRTGAGDGIRGTGPEDGAGAGQYADTPDMALAGLLRRDVTTSFAAARELRRRHLPAATAYAGVCTLTPGSARLLAAQAFARAAQEAKRGIEPPGAWRHRLLLLVARAAAAWTADERAVRLDRDVVPSDPSATRPPQLLEAVRRLPLRTQAVLWYAAVDEEPDAATGVYVGVGAVDVAQLRGTAFGALRSAFLLSRLEAHGGPDCRGYLRLLENAVLPQGPRYSADLEDHLAVCACCGDSRAELLRLNSTPRAVLADGLLPWAGDRYALAPRPAPAAQPAPPAGPATAGSGLAALPRTARG</sequence>
<keyword evidence="2" id="KW-0430">Lectin</keyword>
<proteinExistence type="predicted"/>
<feature type="compositionally biased region" description="Pro residues" evidence="1">
    <location>
        <begin position="275"/>
        <end position="287"/>
    </location>
</feature>